<comment type="caution">
    <text evidence="3">The sequence shown here is derived from an EMBL/GenBank/DDBJ whole genome shotgun (WGS) entry which is preliminary data.</text>
</comment>
<accession>A0ABD0TFB2</accession>
<evidence type="ECO:0000259" key="2">
    <source>
        <dbReference type="Pfam" id="PF23304"/>
    </source>
</evidence>
<organism evidence="3 4">
    <name type="scientific">Loxostege sticticalis</name>
    <name type="common">Beet webworm moth</name>
    <dbReference type="NCBI Taxonomy" id="481309"/>
    <lineage>
        <taxon>Eukaryota</taxon>
        <taxon>Metazoa</taxon>
        <taxon>Ecdysozoa</taxon>
        <taxon>Arthropoda</taxon>
        <taxon>Hexapoda</taxon>
        <taxon>Insecta</taxon>
        <taxon>Pterygota</taxon>
        <taxon>Neoptera</taxon>
        <taxon>Endopterygota</taxon>
        <taxon>Lepidoptera</taxon>
        <taxon>Glossata</taxon>
        <taxon>Ditrysia</taxon>
        <taxon>Pyraloidea</taxon>
        <taxon>Crambidae</taxon>
        <taxon>Pyraustinae</taxon>
        <taxon>Loxostege</taxon>
    </lineage>
</organism>
<gene>
    <name evidence="3" type="ORF">ABMA28_014028</name>
</gene>
<dbReference type="PANTHER" id="PTHR20870">
    <property type="entry name" value="BARDET-BIEDL SYNDROME 1 PROTEIN"/>
    <property type="match status" value="1"/>
</dbReference>
<dbReference type="InterPro" id="IPR032728">
    <property type="entry name" value="BBS1_N"/>
</dbReference>
<protein>
    <recommendedName>
        <fullName evidence="5">Bardet-Biedl syndrome 1</fullName>
    </recommendedName>
</protein>
<proteinExistence type="predicted"/>
<dbReference type="Pfam" id="PF23304">
    <property type="entry name" value="GAE_BBS1"/>
    <property type="match status" value="1"/>
</dbReference>
<evidence type="ECO:0000313" key="3">
    <source>
        <dbReference type="EMBL" id="KAL0841764.1"/>
    </source>
</evidence>
<dbReference type="InterPro" id="IPR056419">
    <property type="entry name" value="GAE_BBS1"/>
</dbReference>
<dbReference type="EMBL" id="JBEDNZ010000005">
    <property type="protein sequence ID" value="KAL0841764.1"/>
    <property type="molecule type" value="Genomic_DNA"/>
</dbReference>
<evidence type="ECO:0000313" key="4">
    <source>
        <dbReference type="Proteomes" id="UP001549921"/>
    </source>
</evidence>
<name>A0ABD0TFB2_LOXSC</name>
<feature type="domain" description="Bardet-Biedl syndrome 1 protein GAE" evidence="2">
    <location>
        <begin position="480"/>
        <end position="574"/>
    </location>
</feature>
<evidence type="ECO:0000259" key="1">
    <source>
        <dbReference type="Pfam" id="PF14779"/>
    </source>
</evidence>
<evidence type="ECO:0008006" key="5">
    <source>
        <dbReference type="Google" id="ProtNLM"/>
    </source>
</evidence>
<reference evidence="3 4" key="1">
    <citation type="submission" date="2024-06" db="EMBL/GenBank/DDBJ databases">
        <title>A chromosome-level genome assembly of beet webworm, Loxostege sticticalis.</title>
        <authorList>
            <person name="Zhang Y."/>
        </authorList>
    </citation>
    <scope>NUCLEOTIDE SEQUENCE [LARGE SCALE GENOMIC DNA]</scope>
    <source>
        <strain evidence="3">AQ028</strain>
        <tissue evidence="3">Male pupae</tissue>
    </source>
</reference>
<dbReference type="Pfam" id="PF14779">
    <property type="entry name" value="BBS1"/>
    <property type="match status" value="1"/>
</dbReference>
<dbReference type="InterPro" id="IPR036322">
    <property type="entry name" value="WD40_repeat_dom_sf"/>
</dbReference>
<dbReference type="InterPro" id="IPR028784">
    <property type="entry name" value="BBS1"/>
</dbReference>
<dbReference type="Proteomes" id="UP001549921">
    <property type="component" value="Unassembled WGS sequence"/>
</dbReference>
<dbReference type="SUPFAM" id="SSF50978">
    <property type="entry name" value="WD40 repeat-like"/>
    <property type="match status" value="1"/>
</dbReference>
<dbReference type="AlphaFoldDB" id="A0ABD0TFB2"/>
<feature type="domain" description="Bardet-Biedl syndrome 1 N-terminal" evidence="1">
    <location>
        <begin position="7"/>
        <end position="266"/>
    </location>
</feature>
<dbReference type="PANTHER" id="PTHR20870:SF0">
    <property type="entry name" value="BARDET-BIEDL SYNDROME 1 PROTEIN"/>
    <property type="match status" value="1"/>
</dbReference>
<sequence length="625" mass="68838">MGTITRWLDVEVGTDDIELNTLPSNLALIDLHNDNEFKLVVGDLGKGDEGPKLKVFKGAMQVSDMALPDLPLAVVGFYTNEALPRTAPMIAVAFSSCVYIYKNMKLFYKYYLPSIDLSVSETETWKQLVDPVNHNAEVVAALTESLHAIPHKVLSLQSRNFLALTSEQQLEYLEQLTDMPSRKNPEVACITTLKMHSVERYSVSCLVVGTEDGEVIILDPQTFTQISSAMLCTVKRTPYQMVITGLYNVDYRITVATREKSVCVLKRDWAEGRQLITTDEHIIAMEVLTADLSIMLLCADNTLASYSKKGKKLWSINLEHRPVAMTLVPVLHLGVTLAAVALASGHVHLYDGKARRDNMFVRDVVSVMKFGQLGQEEHVFIIVTGSGNLMLKILKRTADFAGHSAGVDAAPATAGQKPWLIPKKSKLFLEQSLRERENAVAMHENFQHELNRLRLLAAKTLLDAHVKSDNSIGVGAMESIRLSAEVEGLGPIFCVSLIVENTSPDKAVIGLSILFHVHTTNYKVSNPHIKVPLLPPNGKLKFPTKIEEVFDDNVSPDVLFRTVTGEGGQRALVKILLLKAGKLSPALAATVMMPPTDPMMIPVDKMQTSGFGDENPRSGPGPDFY</sequence>